<sequence length="115" mass="11488">MSVRRVVLLVGAVLLVAGVIAMLVPVSTPDGNGGSIGCGNAISADLSSARAANDKNVVANVPILNQLVPHTDFVAQCQSAVSSRRSWSIPLAVVGLLVAGGSLLVGSRRGVGSTS</sequence>
<dbReference type="Proteomes" id="UP000022835">
    <property type="component" value="Unassembled WGS sequence"/>
</dbReference>
<feature type="transmembrane region" description="Helical" evidence="1">
    <location>
        <begin position="87"/>
        <end position="106"/>
    </location>
</feature>
<evidence type="ECO:0000313" key="3">
    <source>
        <dbReference type="Proteomes" id="UP000022835"/>
    </source>
</evidence>
<accession>A0A064CNW2</accession>
<name>A0A064CNW2_9MYCO</name>
<dbReference type="OrthoDB" id="4752181at2"/>
<reference evidence="2" key="1">
    <citation type="submission" date="2014-05" db="EMBL/GenBank/DDBJ databases">
        <title>Genome sequence of Mycobacterium aromaticivorans strain JS19b1T (= DSM 45407T).</title>
        <authorList>
            <person name="Kwak Y."/>
            <person name="Park G.-S."/>
            <person name="Li Q.X."/>
            <person name="Lee S.-E."/>
            <person name="Shin J.-H."/>
        </authorList>
    </citation>
    <scope>NUCLEOTIDE SEQUENCE [LARGE SCALE GENOMIC DNA]</scope>
    <source>
        <strain evidence="2">JS19b1</strain>
    </source>
</reference>
<dbReference type="RefSeq" id="WP_036347757.1">
    <property type="nucleotide sequence ID" value="NZ_JALN02000001.1"/>
</dbReference>
<proteinExistence type="predicted"/>
<dbReference type="STRING" id="1440774.Y900_025775"/>
<gene>
    <name evidence="2" type="ORF">Y900_025775</name>
</gene>
<keyword evidence="3" id="KW-1185">Reference proteome</keyword>
<dbReference type="AlphaFoldDB" id="A0A064CNW2"/>
<evidence type="ECO:0000313" key="2">
    <source>
        <dbReference type="EMBL" id="KDF02250.1"/>
    </source>
</evidence>
<dbReference type="eggNOG" id="ENOG50322SQ">
    <property type="taxonomic scope" value="Bacteria"/>
</dbReference>
<comment type="caution">
    <text evidence="2">The sequence shown here is derived from an EMBL/GenBank/DDBJ whole genome shotgun (WGS) entry which is preliminary data.</text>
</comment>
<keyword evidence="1" id="KW-0472">Membrane</keyword>
<evidence type="ECO:0000256" key="1">
    <source>
        <dbReference type="SAM" id="Phobius"/>
    </source>
</evidence>
<organism evidence="2 3">
    <name type="scientific">Mycolicibacterium aromaticivorans JS19b1 = JCM 16368</name>
    <dbReference type="NCBI Taxonomy" id="1440774"/>
    <lineage>
        <taxon>Bacteria</taxon>
        <taxon>Bacillati</taxon>
        <taxon>Actinomycetota</taxon>
        <taxon>Actinomycetes</taxon>
        <taxon>Mycobacteriales</taxon>
        <taxon>Mycobacteriaceae</taxon>
        <taxon>Mycolicibacterium</taxon>
    </lineage>
</organism>
<dbReference type="EMBL" id="JALN02000001">
    <property type="protein sequence ID" value="KDF02250.1"/>
    <property type="molecule type" value="Genomic_DNA"/>
</dbReference>
<keyword evidence="1" id="KW-0812">Transmembrane</keyword>
<evidence type="ECO:0008006" key="4">
    <source>
        <dbReference type="Google" id="ProtNLM"/>
    </source>
</evidence>
<protein>
    <recommendedName>
        <fullName evidence="4">Aminopeptidase</fullName>
    </recommendedName>
</protein>
<keyword evidence="1" id="KW-1133">Transmembrane helix</keyword>